<accession>A0AAD6RXF5</accession>
<feature type="non-terminal residue" evidence="3">
    <location>
        <position position="275"/>
    </location>
</feature>
<feature type="region of interest" description="Disordered" evidence="2">
    <location>
        <begin position="1"/>
        <end position="23"/>
    </location>
</feature>
<sequence length="275" mass="31297">MPGVKALKEAVEEGRDPDRPAPTAENIKLWLPSELKADVRRRACRKGVPEVEAKVRQAQCTDALNDLRSRLHAQRHLITWRNSNSTGQRAATRSATLIGRVGDRIARVAEKYRRAREALIELKGPTFAPEFKVLEAKDLTTNLEEESDADARRKLARLGSTKRARNEPTSGKKTFSWLWTAGGGPGEDEAQLHESVRVEWSKAQARKERWLEEVQLLREEMKRVLRMLRTIQGEWAERAGARTDVDPELAAGLKAYARRQVYVHRRIAEAFYAGW</sequence>
<name>A0AAD6RXF5_9AGAR</name>
<feature type="region of interest" description="Disordered" evidence="2">
    <location>
        <begin position="158"/>
        <end position="177"/>
    </location>
</feature>
<evidence type="ECO:0000313" key="3">
    <source>
        <dbReference type="EMBL" id="KAJ7017149.1"/>
    </source>
</evidence>
<feature type="compositionally biased region" description="Basic and acidic residues" evidence="2">
    <location>
        <begin position="1"/>
        <end position="19"/>
    </location>
</feature>
<evidence type="ECO:0000256" key="2">
    <source>
        <dbReference type="SAM" id="MobiDB-lite"/>
    </source>
</evidence>
<dbReference type="Proteomes" id="UP001218188">
    <property type="component" value="Unassembled WGS sequence"/>
</dbReference>
<feature type="coiled-coil region" evidence="1">
    <location>
        <begin position="200"/>
        <end position="234"/>
    </location>
</feature>
<keyword evidence="1" id="KW-0175">Coiled coil</keyword>
<comment type="caution">
    <text evidence="3">The sequence shown here is derived from an EMBL/GenBank/DDBJ whole genome shotgun (WGS) entry which is preliminary data.</text>
</comment>
<organism evidence="3 4">
    <name type="scientific">Mycena alexandri</name>
    <dbReference type="NCBI Taxonomy" id="1745969"/>
    <lineage>
        <taxon>Eukaryota</taxon>
        <taxon>Fungi</taxon>
        <taxon>Dikarya</taxon>
        <taxon>Basidiomycota</taxon>
        <taxon>Agaricomycotina</taxon>
        <taxon>Agaricomycetes</taxon>
        <taxon>Agaricomycetidae</taxon>
        <taxon>Agaricales</taxon>
        <taxon>Marasmiineae</taxon>
        <taxon>Mycenaceae</taxon>
        <taxon>Mycena</taxon>
    </lineage>
</organism>
<keyword evidence="4" id="KW-1185">Reference proteome</keyword>
<evidence type="ECO:0000313" key="4">
    <source>
        <dbReference type="Proteomes" id="UP001218188"/>
    </source>
</evidence>
<proteinExistence type="predicted"/>
<gene>
    <name evidence="3" type="ORF">C8F04DRAFT_979871</name>
</gene>
<dbReference type="AlphaFoldDB" id="A0AAD6RXF5"/>
<reference evidence="3" key="1">
    <citation type="submission" date="2023-03" db="EMBL/GenBank/DDBJ databases">
        <title>Massive genome expansion in bonnet fungi (Mycena s.s.) driven by repeated elements and novel gene families across ecological guilds.</title>
        <authorList>
            <consortium name="Lawrence Berkeley National Laboratory"/>
            <person name="Harder C.B."/>
            <person name="Miyauchi S."/>
            <person name="Viragh M."/>
            <person name="Kuo A."/>
            <person name="Thoen E."/>
            <person name="Andreopoulos B."/>
            <person name="Lu D."/>
            <person name="Skrede I."/>
            <person name="Drula E."/>
            <person name="Henrissat B."/>
            <person name="Morin E."/>
            <person name="Kohler A."/>
            <person name="Barry K."/>
            <person name="LaButti K."/>
            <person name="Morin E."/>
            <person name="Salamov A."/>
            <person name="Lipzen A."/>
            <person name="Mereny Z."/>
            <person name="Hegedus B."/>
            <person name="Baldrian P."/>
            <person name="Stursova M."/>
            <person name="Weitz H."/>
            <person name="Taylor A."/>
            <person name="Grigoriev I.V."/>
            <person name="Nagy L.G."/>
            <person name="Martin F."/>
            <person name="Kauserud H."/>
        </authorList>
    </citation>
    <scope>NUCLEOTIDE SEQUENCE</scope>
    <source>
        <strain evidence="3">CBHHK200</strain>
    </source>
</reference>
<evidence type="ECO:0000256" key="1">
    <source>
        <dbReference type="SAM" id="Coils"/>
    </source>
</evidence>
<protein>
    <submittedName>
        <fullName evidence="3">Uncharacterized protein</fullName>
    </submittedName>
</protein>
<dbReference type="EMBL" id="JARJCM010000429">
    <property type="protein sequence ID" value="KAJ7017149.1"/>
    <property type="molecule type" value="Genomic_DNA"/>
</dbReference>